<dbReference type="EMBL" id="RHPJ01000002">
    <property type="protein sequence ID" value="TGO05575.1"/>
    <property type="molecule type" value="Genomic_DNA"/>
</dbReference>
<protein>
    <submittedName>
        <fullName evidence="1">Uncharacterized protein</fullName>
    </submittedName>
</protein>
<comment type="caution">
    <text evidence="1">The sequence shown here is derived from an EMBL/GenBank/DDBJ whole genome shotgun (WGS) entry which is preliminary data.</text>
</comment>
<evidence type="ECO:0000313" key="2">
    <source>
        <dbReference type="Proteomes" id="UP000297318"/>
    </source>
</evidence>
<dbReference type="AlphaFoldDB" id="A0A4Z1E0U1"/>
<name>A0A4Z1E0U1_9MICO</name>
<dbReference type="Proteomes" id="UP000297318">
    <property type="component" value="Unassembled WGS sequence"/>
</dbReference>
<reference evidence="1 2" key="1">
    <citation type="submission" date="2018-11" db="EMBL/GenBank/DDBJ databases">
        <title>Complete genome sequencing of the Actinobacteria Serinibacter sp. K3-2.</title>
        <authorList>
            <person name="Rakitin A.L."/>
            <person name="Beletsky A.V."/>
            <person name="Mardanov A.V."/>
            <person name="Ravin N.V."/>
            <person name="Gromova A.S."/>
            <person name="Filippova S.N."/>
            <person name="Gal'Chenko V.F."/>
        </authorList>
    </citation>
    <scope>NUCLEOTIDE SEQUENCE [LARGE SCALE GENOMIC DNA]</scope>
    <source>
        <strain evidence="1 2">K3-2</strain>
    </source>
</reference>
<keyword evidence="2" id="KW-1185">Reference proteome</keyword>
<proteinExistence type="predicted"/>
<organism evidence="1 2">
    <name type="scientific">Serinibacter arcticus</name>
    <dbReference type="NCBI Taxonomy" id="1655435"/>
    <lineage>
        <taxon>Bacteria</taxon>
        <taxon>Bacillati</taxon>
        <taxon>Actinomycetota</taxon>
        <taxon>Actinomycetes</taxon>
        <taxon>Micrococcales</taxon>
        <taxon>Beutenbergiaceae</taxon>
        <taxon>Serinibacter</taxon>
    </lineage>
</organism>
<accession>A0A4Z1E0U1</accession>
<gene>
    <name evidence="1" type="ORF">SERN_1579</name>
</gene>
<evidence type="ECO:0000313" key="1">
    <source>
        <dbReference type="EMBL" id="TGO05575.1"/>
    </source>
</evidence>
<sequence>MLVRCRAGGVPGDAVGRRAPRDAHSRLWTFSHQVNDLA</sequence>